<accession>A0AA38HKP8</accession>
<dbReference type="Pfam" id="PF05378">
    <property type="entry name" value="Hydant_A_N"/>
    <property type="match status" value="1"/>
</dbReference>
<protein>
    <recommendedName>
        <fullName evidence="7">5-oxoprolinase</fullName>
    </recommendedName>
</protein>
<evidence type="ECO:0000313" key="5">
    <source>
        <dbReference type="EMBL" id="KAJ3634428.1"/>
    </source>
</evidence>
<name>A0AA38HKP8_9CUCU</name>
<evidence type="ECO:0000256" key="1">
    <source>
        <dbReference type="ARBA" id="ARBA00010403"/>
    </source>
</evidence>
<organism evidence="5 6">
    <name type="scientific">Zophobas morio</name>
    <dbReference type="NCBI Taxonomy" id="2755281"/>
    <lineage>
        <taxon>Eukaryota</taxon>
        <taxon>Metazoa</taxon>
        <taxon>Ecdysozoa</taxon>
        <taxon>Arthropoda</taxon>
        <taxon>Hexapoda</taxon>
        <taxon>Insecta</taxon>
        <taxon>Pterygota</taxon>
        <taxon>Neoptera</taxon>
        <taxon>Endopterygota</taxon>
        <taxon>Coleoptera</taxon>
        <taxon>Polyphaga</taxon>
        <taxon>Cucujiformia</taxon>
        <taxon>Tenebrionidae</taxon>
        <taxon>Zophobas</taxon>
    </lineage>
</organism>
<feature type="domain" description="Hydantoinase/oxoprolinase N-terminal" evidence="4">
    <location>
        <begin position="8"/>
        <end position="212"/>
    </location>
</feature>
<evidence type="ECO:0000259" key="3">
    <source>
        <dbReference type="Pfam" id="PF02538"/>
    </source>
</evidence>
<feature type="domain" description="Hydantoinase B/oxoprolinase" evidence="3">
    <location>
        <begin position="773"/>
        <end position="968"/>
    </location>
</feature>
<evidence type="ECO:0000259" key="2">
    <source>
        <dbReference type="Pfam" id="PF01968"/>
    </source>
</evidence>
<feature type="domain" description="Hydantoinase B/oxoprolinase" evidence="3">
    <location>
        <begin position="984"/>
        <end position="1326"/>
    </location>
</feature>
<sequence length="1330" mass="146172">MGNKKFSFAIDRGGTFTDVYSDTPSGPKVIKLLSEDPSNYSDPAREGIRRILEEVTGKSFPKAKPVETQLIESIRLGTTVATNALLERKGSDVALLTTKGFADLLVIGTQARPKIFDLKIEKLEVLYKRVVEIDERFVLKKQEKYVDNDYGPTISSLTGQEIIVEKELNEKTVLSELRDIYNSGINCLAVVFMHSYLNDKHEKKVARLAEEVGFRHISLSSQVMPMIKIVSRGYTTCADAYLTPVITEYVHSFQQGFDNGITKVSISFMQSDGGLASVQDFNGNLHVLPALPCLPLAVASGFRAILSGPAGGVVGYSKTTYRRLTNSPLIGFDMGGTSTDVSRFSGKLEHVFETETAGITIQAPQLDVHTIAAGFLFLTMQFFLQLEHLVSLCSTSGGGSRLYFQEGIFIVGPESVGANPGPVCYRKGGHLAITDANLLLGRIYPDNFPKIFGPDENEGLDLEATRRAFKELTKEINAYKKKVLLSYRSFLEVANEAMCRSIRSLTQSKGFDTSSHALCSFGGAGGQHAVAIAKSLGMKEIYINKYSGILSAYGIALADVIVENQRPCSKIYDPEDEEVVKNIKYNFFELSEKTTKALEEQGFAKSYIKIRKLLNMRYDKTDCSLMIEGDEFNDFGYYFLQNYEREFGFTIPARDIIIDDIRVRGIGTGSTLEEVCEPGDQTTEKDLRPVVEPIATTRCYFKGGFKETPVYATKFDLFPSEAVVYSGPCIIMDSTSTVLVEPGCSATYKQKSLFIRVGGKEDKKVNNIGLESDPVLLAILSHRFMSVAEQMGCTLQRTSISTNIKERLDFSCALFGPDGGLVANAPHIPVHLGAMQEAVKYQITLLKGDDAMKKGDVIISNHPEAGGSHLPDITCITPVFYEESSAPVFFVAARGHHADVGGITPGSMPPTSRFLEQEGLAVKSFYIVRGGKFRENELVALLKKAGARRISDNISDLKAQIAANHHGAFILLTWSSIVFLIHYLGIRLVNELIEQYGIKVVQAYMHHIQENASDRVRKSLQEIFERVHRDLSSPSDHSPNDNFYPKSIFRGKEKVVLYAEDRMDDGSPICVHLTIFKDGSASFDFTNTGHQVLGNWNMPKAVTLSAVIYCLRCLIPYEIPLNQGCLTPVRFVIPPNSIIDPGPDVAVVGGNVLTSQRVADVILKVLGACADSQGCMNNLTFGDNQYGYYETIAGGAGAGPSWHGTAGVHTHMTNTRITDPEVLENRYPVILRQFSLRKGSGGLGKFKGGDGVIREIEFRKKQTVSILSERRSFAPSGMNGGCPGSRGLNILEKYNRKPVNVGGRATFEVHSRDRLVIHTPGGGGYGLHDG</sequence>
<dbReference type="GO" id="GO:0017168">
    <property type="term" value="F:5-oxoprolinase (ATP-hydrolyzing) activity"/>
    <property type="evidence" value="ECO:0007669"/>
    <property type="project" value="TreeGrafter"/>
</dbReference>
<evidence type="ECO:0000313" key="6">
    <source>
        <dbReference type="Proteomes" id="UP001168821"/>
    </source>
</evidence>
<dbReference type="Pfam" id="PF02538">
    <property type="entry name" value="Hydantoinase_B"/>
    <property type="match status" value="2"/>
</dbReference>
<proteinExistence type="inferred from homology"/>
<dbReference type="EMBL" id="JALNTZ010000532">
    <property type="protein sequence ID" value="KAJ3634428.1"/>
    <property type="molecule type" value="Genomic_DNA"/>
</dbReference>
<dbReference type="PANTHER" id="PTHR11365">
    <property type="entry name" value="5-OXOPROLINASE RELATED"/>
    <property type="match status" value="1"/>
</dbReference>
<comment type="similarity">
    <text evidence="1">Belongs to the oxoprolinase family.</text>
</comment>
<dbReference type="Proteomes" id="UP001168821">
    <property type="component" value="Unassembled WGS sequence"/>
</dbReference>
<keyword evidence="6" id="KW-1185">Reference proteome</keyword>
<dbReference type="PANTHER" id="PTHR11365:SF2">
    <property type="entry name" value="5-OXOPROLINASE"/>
    <property type="match status" value="1"/>
</dbReference>
<dbReference type="GO" id="GO:0006749">
    <property type="term" value="P:glutathione metabolic process"/>
    <property type="evidence" value="ECO:0007669"/>
    <property type="project" value="TreeGrafter"/>
</dbReference>
<dbReference type="Pfam" id="PF01968">
    <property type="entry name" value="Hydantoinase_A"/>
    <property type="match status" value="2"/>
</dbReference>
<evidence type="ECO:0000259" key="4">
    <source>
        <dbReference type="Pfam" id="PF05378"/>
    </source>
</evidence>
<dbReference type="InterPro" id="IPR045079">
    <property type="entry name" value="Oxoprolinase-like"/>
</dbReference>
<dbReference type="GO" id="GO:0005829">
    <property type="term" value="C:cytosol"/>
    <property type="evidence" value="ECO:0007669"/>
    <property type="project" value="TreeGrafter"/>
</dbReference>
<gene>
    <name evidence="5" type="ORF">Zmor_019091</name>
</gene>
<dbReference type="InterPro" id="IPR003692">
    <property type="entry name" value="Hydantoinase_B"/>
</dbReference>
<comment type="caution">
    <text evidence="5">The sequence shown here is derived from an EMBL/GenBank/DDBJ whole genome shotgun (WGS) entry which is preliminary data.</text>
</comment>
<reference evidence="5" key="1">
    <citation type="journal article" date="2023" name="G3 (Bethesda)">
        <title>Whole genome assemblies of Zophobas morio and Tenebrio molitor.</title>
        <authorList>
            <person name="Kaur S."/>
            <person name="Stinson S.A."/>
            <person name="diCenzo G.C."/>
        </authorList>
    </citation>
    <scope>NUCLEOTIDE SEQUENCE</scope>
    <source>
        <strain evidence="5">QUZm001</strain>
    </source>
</reference>
<dbReference type="InterPro" id="IPR002821">
    <property type="entry name" value="Hydantoinase_A"/>
</dbReference>
<evidence type="ECO:0008006" key="7">
    <source>
        <dbReference type="Google" id="ProtNLM"/>
    </source>
</evidence>
<dbReference type="InterPro" id="IPR008040">
    <property type="entry name" value="Hydant_A_N"/>
</dbReference>
<feature type="domain" description="Hydantoinase A/oxoprolinase" evidence="2">
    <location>
        <begin position="396"/>
        <end position="563"/>
    </location>
</feature>
<feature type="domain" description="Hydantoinase A/oxoprolinase" evidence="2">
    <location>
        <begin position="232"/>
        <end position="374"/>
    </location>
</feature>